<protein>
    <recommendedName>
        <fullName evidence="2">Low-complexity protein</fullName>
    </recommendedName>
</protein>
<dbReference type="STRING" id="1781255.BH720_15490"/>
<dbReference type="PANTHER" id="PTHR14136:SF17">
    <property type="entry name" value="BTB_POZ DOMAIN-CONTAINING PROTEIN KCTD9"/>
    <property type="match status" value="1"/>
</dbReference>
<dbReference type="OrthoDB" id="420175at2"/>
<gene>
    <name evidence="1" type="ORF">BH720_15490</name>
</gene>
<organism evidence="1">
    <name type="scientific">Desertifilum tharense IPPAS B-1220</name>
    <dbReference type="NCBI Taxonomy" id="1781255"/>
    <lineage>
        <taxon>Bacteria</taxon>
        <taxon>Bacillati</taxon>
        <taxon>Cyanobacteriota</taxon>
        <taxon>Cyanophyceae</taxon>
        <taxon>Desertifilales</taxon>
        <taxon>Desertifilaceae</taxon>
        <taxon>Desertifilum</taxon>
    </lineage>
</organism>
<dbReference type="EMBL" id="MJGC01000068">
    <property type="protein sequence ID" value="OEJ74293.1"/>
    <property type="molecule type" value="Genomic_DNA"/>
</dbReference>
<name>A0A1E5QIX1_9CYAN</name>
<accession>A0A1E5QIX1</accession>
<dbReference type="InterPro" id="IPR001646">
    <property type="entry name" value="5peptide_repeat"/>
</dbReference>
<dbReference type="Gene3D" id="2.160.20.80">
    <property type="entry name" value="E3 ubiquitin-protein ligase SopA"/>
    <property type="match status" value="1"/>
</dbReference>
<evidence type="ECO:0008006" key="2">
    <source>
        <dbReference type="Google" id="ProtNLM"/>
    </source>
</evidence>
<dbReference type="Pfam" id="PF00805">
    <property type="entry name" value="Pentapeptide"/>
    <property type="match status" value="3"/>
</dbReference>
<dbReference type="PANTHER" id="PTHR14136">
    <property type="entry name" value="BTB_POZ DOMAIN-CONTAINING PROTEIN KCTD9"/>
    <property type="match status" value="1"/>
</dbReference>
<proteinExistence type="predicted"/>
<comment type="caution">
    <text evidence="1">The sequence shown here is derived from an EMBL/GenBank/DDBJ whole genome shotgun (WGS) entry which is preliminary data.</text>
</comment>
<reference evidence="1" key="1">
    <citation type="submission" date="2016-09" db="EMBL/GenBank/DDBJ databases">
        <title>Draft genome of thermotolerant cyanobacterium Desertifilum sp. strain IPPAS B-1220.</title>
        <authorList>
            <person name="Sinetova M.A."/>
            <person name="Bolakhan K."/>
            <person name="Zayadan B.K."/>
            <person name="Mironov K.S."/>
            <person name="Ustinova V."/>
            <person name="Kupriyanova E.V."/>
            <person name="Sidorov R.A."/>
            <person name="Skrypnik A.N."/>
            <person name="Gogoleva N.E."/>
            <person name="Gogolev Y.V."/>
            <person name="Los D.A."/>
        </authorList>
    </citation>
    <scope>NUCLEOTIDE SEQUENCE [LARGE SCALE GENOMIC DNA]</scope>
    <source>
        <strain evidence="1">IPPAS B-1220</strain>
    </source>
</reference>
<evidence type="ECO:0000313" key="1">
    <source>
        <dbReference type="EMBL" id="OEJ74293.1"/>
    </source>
</evidence>
<dbReference type="AlphaFoldDB" id="A0A1E5QIX1"/>
<dbReference type="SUPFAM" id="SSF141571">
    <property type="entry name" value="Pentapeptide repeat-like"/>
    <property type="match status" value="1"/>
</dbReference>
<dbReference type="InterPro" id="IPR051082">
    <property type="entry name" value="Pentapeptide-BTB/POZ_domain"/>
</dbReference>
<sequence>MAETEGLWPHSIAPNLLAVVERKIALMLFEIKLQPYLSQVTWMLKAPEESSILATEVHLPDTALIRTTIRTLLTAETDNFLELAKLADLEPTQDFAGARLLGVDLRNLDLAEANFQGTYLRGADLCDTDFSGADLSGANLAGADLSGAYLSNANLQGADLHRASLALANLSGANLQGANLQQANLSQANLSDTNLREANLSEADLTGVGIAIANLTDTVFAGTKVERARFQDNTGLTEAMKLELMKRGAIFDA</sequence>